<name>A0A453A3M3_AEGTS</name>
<reference evidence="3" key="1">
    <citation type="journal article" date="2014" name="Science">
        <title>Ancient hybridizations among the ancestral genomes of bread wheat.</title>
        <authorList>
            <consortium name="International Wheat Genome Sequencing Consortium,"/>
            <person name="Marcussen T."/>
            <person name="Sandve S.R."/>
            <person name="Heier L."/>
            <person name="Spannagl M."/>
            <person name="Pfeifer M."/>
            <person name="Jakobsen K.S."/>
            <person name="Wulff B.B."/>
            <person name="Steuernagel B."/>
            <person name="Mayer K.F."/>
            <person name="Olsen O.A."/>
        </authorList>
    </citation>
    <scope>NUCLEOTIDE SEQUENCE [LARGE SCALE GENOMIC DNA]</scope>
    <source>
        <strain evidence="3">cv. AL8/78</strain>
    </source>
</reference>
<accession>A0A453A3M3</accession>
<reference evidence="3" key="2">
    <citation type="journal article" date="2017" name="Nat. Plants">
        <title>The Aegilops tauschii genome reveals multiple impacts of transposons.</title>
        <authorList>
            <person name="Zhao G."/>
            <person name="Zou C."/>
            <person name="Li K."/>
            <person name="Wang K."/>
            <person name="Li T."/>
            <person name="Gao L."/>
            <person name="Zhang X."/>
            <person name="Wang H."/>
            <person name="Yang Z."/>
            <person name="Liu X."/>
            <person name="Jiang W."/>
            <person name="Mao L."/>
            <person name="Kong X."/>
            <person name="Jiao Y."/>
            <person name="Jia J."/>
        </authorList>
    </citation>
    <scope>NUCLEOTIDE SEQUENCE [LARGE SCALE GENOMIC DNA]</scope>
    <source>
        <strain evidence="3">cv. AL8/78</strain>
    </source>
</reference>
<organism evidence="2 3">
    <name type="scientific">Aegilops tauschii subsp. strangulata</name>
    <name type="common">Goatgrass</name>
    <dbReference type="NCBI Taxonomy" id="200361"/>
    <lineage>
        <taxon>Eukaryota</taxon>
        <taxon>Viridiplantae</taxon>
        <taxon>Streptophyta</taxon>
        <taxon>Embryophyta</taxon>
        <taxon>Tracheophyta</taxon>
        <taxon>Spermatophyta</taxon>
        <taxon>Magnoliopsida</taxon>
        <taxon>Liliopsida</taxon>
        <taxon>Poales</taxon>
        <taxon>Poaceae</taxon>
        <taxon>BOP clade</taxon>
        <taxon>Pooideae</taxon>
        <taxon>Triticodae</taxon>
        <taxon>Triticeae</taxon>
        <taxon>Triticinae</taxon>
        <taxon>Aegilops</taxon>
    </lineage>
</organism>
<protein>
    <recommendedName>
        <fullName evidence="4">CCHC-type domain-containing protein</fullName>
    </recommendedName>
</protein>
<feature type="region of interest" description="Disordered" evidence="1">
    <location>
        <begin position="1"/>
        <end position="31"/>
    </location>
</feature>
<evidence type="ECO:0008006" key="4">
    <source>
        <dbReference type="Google" id="ProtNLM"/>
    </source>
</evidence>
<reference evidence="2" key="4">
    <citation type="submission" date="2019-03" db="UniProtKB">
        <authorList>
            <consortium name="EnsemblPlants"/>
        </authorList>
    </citation>
    <scope>IDENTIFICATION</scope>
</reference>
<evidence type="ECO:0000313" key="3">
    <source>
        <dbReference type="Proteomes" id="UP000015105"/>
    </source>
</evidence>
<proteinExistence type="predicted"/>
<reference evidence="2" key="5">
    <citation type="journal article" date="2021" name="G3 (Bethesda)">
        <title>Aegilops tauschii genome assembly Aet v5.0 features greater sequence contiguity and improved annotation.</title>
        <authorList>
            <person name="Wang L."/>
            <person name="Zhu T."/>
            <person name="Rodriguez J.C."/>
            <person name="Deal K.R."/>
            <person name="Dubcovsky J."/>
            <person name="McGuire P.E."/>
            <person name="Lux T."/>
            <person name="Spannagl M."/>
            <person name="Mayer K.F.X."/>
            <person name="Baldrich P."/>
            <person name="Meyers B.C."/>
            <person name="Huo N."/>
            <person name="Gu Y.Q."/>
            <person name="Zhou H."/>
            <person name="Devos K.M."/>
            <person name="Bennetzen J.L."/>
            <person name="Unver T."/>
            <person name="Budak H."/>
            <person name="Gulick P.J."/>
            <person name="Galiba G."/>
            <person name="Kalapos B."/>
            <person name="Nelson D.R."/>
            <person name="Li P."/>
            <person name="You F.M."/>
            <person name="Luo M.C."/>
            <person name="Dvorak J."/>
        </authorList>
    </citation>
    <scope>NUCLEOTIDE SEQUENCE [LARGE SCALE GENOMIC DNA]</scope>
    <source>
        <strain evidence="2">cv. AL8/78</strain>
    </source>
</reference>
<keyword evidence="3" id="KW-1185">Reference proteome</keyword>
<dbReference type="AlphaFoldDB" id="A0A453A3M3"/>
<evidence type="ECO:0000313" key="2">
    <source>
        <dbReference type="EnsemblPlants" id="AET1Gv21027100.1"/>
    </source>
</evidence>
<dbReference type="EnsemblPlants" id="AET1Gv21027100.1">
    <property type="protein sequence ID" value="AET1Gv21027100.1"/>
    <property type="gene ID" value="AET1Gv21027100"/>
</dbReference>
<dbReference type="Proteomes" id="UP000015105">
    <property type="component" value="Chromosome 1D"/>
</dbReference>
<sequence>METQSDGRRVERWGDNTQGKVTAGDSGHRDLRLQQDARLQQDRRQPTPGRRNVAPLVGGAEVCVTCKEPGHIPICCPRAVCGRCGLSGHLVPICNIVLPWECVAPMCGFQAKGKGFFYIHVASTPKHNTDINRYIVITMIEGQASSRQLEEFFNAYINTN</sequence>
<dbReference type="Gramene" id="AET1Gv21027100.1">
    <property type="protein sequence ID" value="AET1Gv21027100.1"/>
    <property type="gene ID" value="AET1Gv21027100"/>
</dbReference>
<feature type="compositionally biased region" description="Basic and acidic residues" evidence="1">
    <location>
        <begin position="1"/>
        <end position="14"/>
    </location>
</feature>
<reference evidence="2" key="3">
    <citation type="journal article" date="2017" name="Nature">
        <title>Genome sequence of the progenitor of the wheat D genome Aegilops tauschii.</title>
        <authorList>
            <person name="Luo M.C."/>
            <person name="Gu Y.Q."/>
            <person name="Puiu D."/>
            <person name="Wang H."/>
            <person name="Twardziok S.O."/>
            <person name="Deal K.R."/>
            <person name="Huo N."/>
            <person name="Zhu T."/>
            <person name="Wang L."/>
            <person name="Wang Y."/>
            <person name="McGuire P.E."/>
            <person name="Liu S."/>
            <person name="Long H."/>
            <person name="Ramasamy R.K."/>
            <person name="Rodriguez J.C."/>
            <person name="Van S.L."/>
            <person name="Yuan L."/>
            <person name="Wang Z."/>
            <person name="Xia Z."/>
            <person name="Xiao L."/>
            <person name="Anderson O.D."/>
            <person name="Ouyang S."/>
            <person name="Liang Y."/>
            <person name="Zimin A.V."/>
            <person name="Pertea G."/>
            <person name="Qi P."/>
            <person name="Bennetzen J.L."/>
            <person name="Dai X."/>
            <person name="Dawson M.W."/>
            <person name="Muller H.G."/>
            <person name="Kugler K."/>
            <person name="Rivarola-Duarte L."/>
            <person name="Spannagl M."/>
            <person name="Mayer K.F.X."/>
            <person name="Lu F.H."/>
            <person name="Bevan M.W."/>
            <person name="Leroy P."/>
            <person name="Li P."/>
            <person name="You F.M."/>
            <person name="Sun Q."/>
            <person name="Liu Z."/>
            <person name="Lyons E."/>
            <person name="Wicker T."/>
            <person name="Salzberg S.L."/>
            <person name="Devos K.M."/>
            <person name="Dvorak J."/>
        </authorList>
    </citation>
    <scope>NUCLEOTIDE SEQUENCE [LARGE SCALE GENOMIC DNA]</scope>
    <source>
        <strain evidence="2">cv. AL8/78</strain>
    </source>
</reference>
<evidence type="ECO:0000256" key="1">
    <source>
        <dbReference type="SAM" id="MobiDB-lite"/>
    </source>
</evidence>